<comment type="caution">
    <text evidence="1">The sequence shown here is derived from an EMBL/GenBank/DDBJ whole genome shotgun (WGS) entry which is preliminary data.</text>
</comment>
<evidence type="ECO:0000313" key="2">
    <source>
        <dbReference type="Proteomes" id="UP000320176"/>
    </source>
</evidence>
<organism evidence="1 2">
    <name type="scientific">Stieleria varia</name>
    <dbReference type="NCBI Taxonomy" id="2528005"/>
    <lineage>
        <taxon>Bacteria</taxon>
        <taxon>Pseudomonadati</taxon>
        <taxon>Planctomycetota</taxon>
        <taxon>Planctomycetia</taxon>
        <taxon>Pirellulales</taxon>
        <taxon>Pirellulaceae</taxon>
        <taxon>Stieleria</taxon>
    </lineage>
</organism>
<reference evidence="1 2" key="1">
    <citation type="submission" date="2019-02" db="EMBL/GenBank/DDBJ databases">
        <title>Deep-cultivation of Planctomycetes and their phenomic and genomic characterization uncovers novel biology.</title>
        <authorList>
            <person name="Wiegand S."/>
            <person name="Jogler M."/>
            <person name="Boedeker C."/>
            <person name="Pinto D."/>
            <person name="Vollmers J."/>
            <person name="Rivas-Marin E."/>
            <person name="Kohn T."/>
            <person name="Peeters S.H."/>
            <person name="Heuer A."/>
            <person name="Rast P."/>
            <person name="Oberbeckmann S."/>
            <person name="Bunk B."/>
            <person name="Jeske O."/>
            <person name="Meyerdierks A."/>
            <person name="Storesund J.E."/>
            <person name="Kallscheuer N."/>
            <person name="Luecker S."/>
            <person name="Lage O.M."/>
            <person name="Pohl T."/>
            <person name="Merkel B.J."/>
            <person name="Hornburger P."/>
            <person name="Mueller R.-W."/>
            <person name="Bruemmer F."/>
            <person name="Labrenz M."/>
            <person name="Spormann A.M."/>
            <person name="Op Den Camp H."/>
            <person name="Overmann J."/>
            <person name="Amann R."/>
            <person name="Jetten M.S.M."/>
            <person name="Mascher T."/>
            <person name="Medema M.H."/>
            <person name="Devos D.P."/>
            <person name="Kaster A.-K."/>
            <person name="Ovreas L."/>
            <person name="Rohde M."/>
            <person name="Galperin M.Y."/>
            <person name="Jogler C."/>
        </authorList>
    </citation>
    <scope>NUCLEOTIDE SEQUENCE [LARGE SCALE GENOMIC DNA]</scope>
    <source>
        <strain evidence="1 2">Pla52n</strain>
    </source>
</reference>
<name>A0A5C6AWX4_9BACT</name>
<dbReference type="Proteomes" id="UP000320176">
    <property type="component" value="Unassembled WGS sequence"/>
</dbReference>
<protein>
    <submittedName>
        <fullName evidence="1">Uncharacterized protein</fullName>
    </submittedName>
</protein>
<proteinExistence type="predicted"/>
<accession>A0A5C6AWX4</accession>
<gene>
    <name evidence="1" type="ORF">Pla52n_36700</name>
</gene>
<keyword evidence="2" id="KW-1185">Reference proteome</keyword>
<dbReference type="EMBL" id="SJPN01000004">
    <property type="protein sequence ID" value="TWU02614.1"/>
    <property type="molecule type" value="Genomic_DNA"/>
</dbReference>
<dbReference type="AlphaFoldDB" id="A0A5C6AWX4"/>
<sequence>MGIANVADVESGLHTTLDDLQAFKEDKNVSELGFLSTKTETLHYSVLSDRFC</sequence>
<evidence type="ECO:0000313" key="1">
    <source>
        <dbReference type="EMBL" id="TWU02614.1"/>
    </source>
</evidence>